<dbReference type="Pfam" id="PF12588">
    <property type="entry name" value="PSDC"/>
    <property type="match status" value="1"/>
</dbReference>
<dbReference type="PANTHER" id="PTHR10067:SF9">
    <property type="entry name" value="PHOSPHATIDYLSERINE DECARBOXYLASE FAMILY PROTEIN (AFU_ORTHOLOGUE AFUA_7G01730)"/>
    <property type="match status" value="1"/>
</dbReference>
<dbReference type="GO" id="GO:0006646">
    <property type="term" value="P:phosphatidylethanolamine biosynthetic process"/>
    <property type="evidence" value="ECO:0007669"/>
    <property type="project" value="TreeGrafter"/>
</dbReference>
<proteinExistence type="predicted"/>
<dbReference type="GO" id="GO:0004609">
    <property type="term" value="F:phosphatidylserine decarboxylase activity"/>
    <property type="evidence" value="ECO:0007669"/>
    <property type="project" value="InterPro"/>
</dbReference>
<dbReference type="OrthoDB" id="5973539at2759"/>
<evidence type="ECO:0000259" key="3">
    <source>
        <dbReference type="Pfam" id="PF12588"/>
    </source>
</evidence>
<dbReference type="InterPro" id="IPR003817">
    <property type="entry name" value="PS_Dcarbxylase"/>
</dbReference>
<dbReference type="EMBL" id="KV878212">
    <property type="protein sequence ID" value="OJJ36171.1"/>
    <property type="molecule type" value="Genomic_DNA"/>
</dbReference>
<dbReference type="GeneID" id="63751394"/>
<accession>A0A1L9RML5</accession>
<name>A0A1L9RML5_ASPWE</name>
<dbReference type="Proteomes" id="UP000184383">
    <property type="component" value="Unassembled WGS sequence"/>
</dbReference>
<organism evidence="4 5">
    <name type="scientific">Aspergillus wentii DTO 134E9</name>
    <dbReference type="NCBI Taxonomy" id="1073089"/>
    <lineage>
        <taxon>Eukaryota</taxon>
        <taxon>Fungi</taxon>
        <taxon>Dikarya</taxon>
        <taxon>Ascomycota</taxon>
        <taxon>Pezizomycotina</taxon>
        <taxon>Eurotiomycetes</taxon>
        <taxon>Eurotiomycetidae</taxon>
        <taxon>Eurotiales</taxon>
        <taxon>Aspergillaceae</taxon>
        <taxon>Aspergillus</taxon>
        <taxon>Aspergillus subgen. Cremei</taxon>
    </lineage>
</organism>
<dbReference type="InterPro" id="IPR022237">
    <property type="entry name" value="PsiD-like"/>
</dbReference>
<evidence type="ECO:0000256" key="1">
    <source>
        <dbReference type="ARBA" id="ARBA00022793"/>
    </source>
</evidence>
<dbReference type="GO" id="GO:0005739">
    <property type="term" value="C:mitochondrion"/>
    <property type="evidence" value="ECO:0007669"/>
    <property type="project" value="TreeGrafter"/>
</dbReference>
<dbReference type="VEuPathDB" id="FungiDB:ASPWEDRAFT_41398"/>
<dbReference type="STRING" id="1073089.A0A1L9RML5"/>
<dbReference type="Pfam" id="PF02666">
    <property type="entry name" value="PS_Dcarbxylase"/>
    <property type="match status" value="1"/>
</dbReference>
<reference evidence="5" key="1">
    <citation type="journal article" date="2017" name="Genome Biol.">
        <title>Comparative genomics reveals high biological diversity and specific adaptations in the industrially and medically important fungal genus Aspergillus.</title>
        <authorList>
            <person name="de Vries R.P."/>
            <person name="Riley R."/>
            <person name="Wiebenga A."/>
            <person name="Aguilar-Osorio G."/>
            <person name="Amillis S."/>
            <person name="Uchima C.A."/>
            <person name="Anderluh G."/>
            <person name="Asadollahi M."/>
            <person name="Askin M."/>
            <person name="Barry K."/>
            <person name="Battaglia E."/>
            <person name="Bayram O."/>
            <person name="Benocci T."/>
            <person name="Braus-Stromeyer S.A."/>
            <person name="Caldana C."/>
            <person name="Canovas D."/>
            <person name="Cerqueira G.C."/>
            <person name="Chen F."/>
            <person name="Chen W."/>
            <person name="Choi C."/>
            <person name="Clum A."/>
            <person name="Dos Santos R.A."/>
            <person name="Damasio A.R."/>
            <person name="Diallinas G."/>
            <person name="Emri T."/>
            <person name="Fekete E."/>
            <person name="Flipphi M."/>
            <person name="Freyberg S."/>
            <person name="Gallo A."/>
            <person name="Gournas C."/>
            <person name="Habgood R."/>
            <person name="Hainaut M."/>
            <person name="Harispe M.L."/>
            <person name="Henrissat B."/>
            <person name="Hilden K.S."/>
            <person name="Hope R."/>
            <person name="Hossain A."/>
            <person name="Karabika E."/>
            <person name="Karaffa L."/>
            <person name="Karanyi Z."/>
            <person name="Krasevec N."/>
            <person name="Kuo A."/>
            <person name="Kusch H."/>
            <person name="LaButti K."/>
            <person name="Lagendijk E.L."/>
            <person name="Lapidus A."/>
            <person name="Levasseur A."/>
            <person name="Lindquist E."/>
            <person name="Lipzen A."/>
            <person name="Logrieco A.F."/>
            <person name="MacCabe A."/>
            <person name="Maekelae M.R."/>
            <person name="Malavazi I."/>
            <person name="Melin P."/>
            <person name="Meyer V."/>
            <person name="Mielnichuk N."/>
            <person name="Miskei M."/>
            <person name="Molnar A.P."/>
            <person name="Mule G."/>
            <person name="Ngan C.Y."/>
            <person name="Orejas M."/>
            <person name="Orosz E."/>
            <person name="Ouedraogo J.P."/>
            <person name="Overkamp K.M."/>
            <person name="Park H.-S."/>
            <person name="Perrone G."/>
            <person name="Piumi F."/>
            <person name="Punt P.J."/>
            <person name="Ram A.F."/>
            <person name="Ramon A."/>
            <person name="Rauscher S."/>
            <person name="Record E."/>
            <person name="Riano-Pachon D.M."/>
            <person name="Robert V."/>
            <person name="Roehrig J."/>
            <person name="Ruller R."/>
            <person name="Salamov A."/>
            <person name="Salih N.S."/>
            <person name="Samson R.A."/>
            <person name="Sandor E."/>
            <person name="Sanguinetti M."/>
            <person name="Schuetze T."/>
            <person name="Sepcic K."/>
            <person name="Shelest E."/>
            <person name="Sherlock G."/>
            <person name="Sophianopoulou V."/>
            <person name="Squina F.M."/>
            <person name="Sun H."/>
            <person name="Susca A."/>
            <person name="Todd R.B."/>
            <person name="Tsang A."/>
            <person name="Unkles S.E."/>
            <person name="van de Wiele N."/>
            <person name="van Rossen-Uffink D."/>
            <person name="Oliveira J.V."/>
            <person name="Vesth T.C."/>
            <person name="Visser J."/>
            <person name="Yu J.-H."/>
            <person name="Zhou M."/>
            <person name="Andersen M.R."/>
            <person name="Archer D.B."/>
            <person name="Baker S.E."/>
            <person name="Benoit I."/>
            <person name="Brakhage A.A."/>
            <person name="Braus G.H."/>
            <person name="Fischer R."/>
            <person name="Frisvad J.C."/>
            <person name="Goldman G.H."/>
            <person name="Houbraken J."/>
            <person name="Oakley B."/>
            <person name="Pocsi I."/>
            <person name="Scazzocchio C."/>
            <person name="Seiboth B."/>
            <person name="vanKuyk P.A."/>
            <person name="Wortman J."/>
            <person name="Dyer P.S."/>
            <person name="Grigoriev I.V."/>
        </authorList>
    </citation>
    <scope>NUCLEOTIDE SEQUENCE [LARGE SCALE GENOMIC DNA]</scope>
    <source>
        <strain evidence="5">DTO 134E9</strain>
    </source>
</reference>
<dbReference type="RefSeq" id="XP_040689847.1">
    <property type="nucleotide sequence ID" value="XM_040835546.1"/>
</dbReference>
<keyword evidence="1" id="KW-0210">Decarboxylase</keyword>
<evidence type="ECO:0000256" key="2">
    <source>
        <dbReference type="ARBA" id="ARBA00023239"/>
    </source>
</evidence>
<gene>
    <name evidence="4" type="ORF">ASPWEDRAFT_41398</name>
</gene>
<evidence type="ECO:0000313" key="5">
    <source>
        <dbReference type="Proteomes" id="UP000184383"/>
    </source>
</evidence>
<feature type="domain" description="L-tryptophan decarboxylase PsiD-like" evidence="3">
    <location>
        <begin position="46"/>
        <end position="180"/>
    </location>
</feature>
<dbReference type="AlphaFoldDB" id="A0A1L9RML5"/>
<keyword evidence="2" id="KW-0456">Lyase</keyword>
<dbReference type="PANTHER" id="PTHR10067">
    <property type="entry name" value="PHOSPHATIDYLSERINE DECARBOXYLASE"/>
    <property type="match status" value="1"/>
</dbReference>
<protein>
    <recommendedName>
        <fullName evidence="3">L-tryptophan decarboxylase PsiD-like domain-containing protein</fullName>
    </recommendedName>
</protein>
<sequence length="455" mass="51229">MAAPATSYARLENWLPRNHNFITDWLAELNDEIDQVEDDGFDVVFHPCIEKFEKLIEGDAVLRMLASAMFTEVPNKRPYLRDPTAHRQVHDYHHMLVLFNRILTKAPEWTTRAYGIGLVGFPFNAIIDWPMATPSGYAFFLNKQVNMHLKEILTVWKNFLHTEASADVVSSNNWLSPEAKGFLTDDANLTPGKTYTFEELYVCDPSKPHYGWKSWDDFFIRLFRPGIRPIAYPDDKKFRGLDPTSVVVNACESKPYALKKNVKEYDRFWLKGQEYSLYEIFSPSPLAHFAPSFVGGTVYQAFLSPTTYHRWHAPVSGTVLATTVIDGTYYSEPTFTGFAQTSTPDPASPDFCQGYLAQVATRAILVIKADNKDLGLVCFVPIGMAEVSSCEFGKDIVPGAHITKGQETGMFHHGGSTYCLIFQGHVKLDWVKGALPGGAEDRKNQPLNSALAFVR</sequence>
<keyword evidence="5" id="KW-1185">Reference proteome</keyword>
<evidence type="ECO:0000313" key="4">
    <source>
        <dbReference type="EMBL" id="OJJ36171.1"/>
    </source>
</evidence>